<dbReference type="PROSITE" id="PS51257">
    <property type="entry name" value="PROKAR_LIPOPROTEIN"/>
    <property type="match status" value="1"/>
</dbReference>
<dbReference type="Pfam" id="PF03401">
    <property type="entry name" value="TctC"/>
    <property type="match status" value="1"/>
</dbReference>
<proteinExistence type="inferred from homology"/>
<organism evidence="2 3">
    <name type="scientific">Halalkalibacter okhensis</name>
    <dbReference type="NCBI Taxonomy" id="333138"/>
    <lineage>
        <taxon>Bacteria</taxon>
        <taxon>Bacillati</taxon>
        <taxon>Bacillota</taxon>
        <taxon>Bacilli</taxon>
        <taxon>Bacillales</taxon>
        <taxon>Bacillaceae</taxon>
        <taxon>Halalkalibacter</taxon>
    </lineage>
</organism>
<accession>A0A0B0I7Z3</accession>
<dbReference type="Proteomes" id="UP000030832">
    <property type="component" value="Unassembled WGS sequence"/>
</dbReference>
<name>A0A0B0I7Z3_9BACI</name>
<dbReference type="PANTHER" id="PTHR42928">
    <property type="entry name" value="TRICARBOXYLATE-BINDING PROTEIN"/>
    <property type="match status" value="1"/>
</dbReference>
<protein>
    <recommendedName>
        <fullName evidence="4">Tripartite-type tricarboxylate transporter, receptor component TctC</fullName>
    </recommendedName>
</protein>
<dbReference type="AlphaFoldDB" id="A0A0B0I7Z3"/>
<evidence type="ECO:0000313" key="3">
    <source>
        <dbReference type="Proteomes" id="UP000030832"/>
    </source>
</evidence>
<comment type="similarity">
    <text evidence="1">Belongs to the UPF0065 (bug) family.</text>
</comment>
<dbReference type="Gene3D" id="3.40.190.150">
    <property type="entry name" value="Bordetella uptake gene, domain 1"/>
    <property type="match status" value="1"/>
</dbReference>
<evidence type="ECO:0008006" key="4">
    <source>
        <dbReference type="Google" id="ProtNLM"/>
    </source>
</evidence>
<gene>
    <name evidence="2" type="ORF">LQ50_20070</name>
</gene>
<evidence type="ECO:0000256" key="1">
    <source>
        <dbReference type="ARBA" id="ARBA00006987"/>
    </source>
</evidence>
<dbReference type="InterPro" id="IPR005064">
    <property type="entry name" value="BUG"/>
</dbReference>
<dbReference type="eggNOG" id="COG3181">
    <property type="taxonomic scope" value="Bacteria"/>
</dbReference>
<evidence type="ECO:0000313" key="2">
    <source>
        <dbReference type="EMBL" id="KHF38618.1"/>
    </source>
</evidence>
<sequence length="364" mass="39450">MSRSNLLLISFVMLFSLMLIGCSTEKATEEVTESVAIQNKLPKEEQNEDLKSFYEGKRISFIVPYDPGAGYDMYARMMAPYIEEYTGANVVVNNLPGAGGMRGVNELYGAPSDGLTIGIMNGSAMVTNQIAEIAGARYNLSEFGYLGRIVADTRVLTMAADGPYQTFEDILDAGGAVKLGATGLGGSTYVDAVVISEALGLNTEVLHGYDSVVEPAILRGEVDGTWGSYGSRKVSIDEGITIPILQSGNKRNDELLNVPTVSEVLEKADNLERASAIIEVWNSLNSVGRPLAVPPGVPRERLEFLQEVFDKVMADERFIVEAKQSDRDLLYASGEEMLEIAIAATKIEDEEVKQIIINAIEGEL</sequence>
<reference evidence="2 3" key="1">
    <citation type="submission" date="2014-09" db="EMBL/GenBank/DDBJ databases">
        <title>Genome sequencing and annotation of Bacillus Okhensis strain Kh10-101T.</title>
        <authorList>
            <person name="Prakash J.S."/>
        </authorList>
    </citation>
    <scope>NUCLEOTIDE SEQUENCE [LARGE SCALE GENOMIC DNA]</scope>
    <source>
        <strain evidence="3">Kh10-101T</strain>
    </source>
</reference>
<dbReference type="OrthoDB" id="9780943at2"/>
<dbReference type="PANTHER" id="PTHR42928:SF3">
    <property type="entry name" value="UPF0065 PROTEIN YFLP"/>
    <property type="match status" value="1"/>
</dbReference>
<comment type="caution">
    <text evidence="2">The sequence shown here is derived from an EMBL/GenBank/DDBJ whole genome shotgun (WGS) entry which is preliminary data.</text>
</comment>
<dbReference type="STRING" id="333138.LQ50_20070"/>
<dbReference type="Gene3D" id="3.40.190.10">
    <property type="entry name" value="Periplasmic binding protein-like II"/>
    <property type="match status" value="1"/>
</dbReference>
<keyword evidence="3" id="KW-1185">Reference proteome</keyword>
<dbReference type="RefSeq" id="WP_034632241.1">
    <property type="nucleotide sequence ID" value="NZ_JRJU01000034.1"/>
</dbReference>
<dbReference type="EMBL" id="JRJU01000034">
    <property type="protein sequence ID" value="KHF38618.1"/>
    <property type="molecule type" value="Genomic_DNA"/>
</dbReference>
<dbReference type="InterPro" id="IPR042100">
    <property type="entry name" value="Bug_dom1"/>
</dbReference>